<sequence length="230" mass="26036">MALTAKQQRFVEEYLIDLNATRAYKAAGYSVKSDNAAGVEGHRLLRNPKIAAAVKEAMDKRSERTEITADMVLERWWTIANADPNDLIYHRRVCCRYCFGLDHAYQWVDKEEYLNAVQIARQMEKPLPENNGGYGFDSTLRPHPKCPRCQGEGFGEIHATDTRDLSPQARMLYAGVKQTQSGFEIKMRDQDKALENVARHLGMFNDKMELTGKGGGALQVVFDKGMTNDE</sequence>
<proteinExistence type="predicted"/>
<gene>
    <name evidence="3" type="ORF">AWU65_20370</name>
</gene>
<reference evidence="3" key="1">
    <citation type="journal article" date="2016" name="Genome Announc.">
        <title>Draft genomes of two strains of Paenibacillus glucanolyticus with capability to degrade lignocellulose.</title>
        <authorList>
            <person name="Mathews S.L."/>
            <person name="Pawlak J."/>
            <person name="Grunden A.M."/>
        </authorList>
    </citation>
    <scope>NUCLEOTIDE SEQUENCE [LARGE SCALE GENOMIC DNA]</scope>
    <source>
        <strain evidence="3">SLM1</strain>
    </source>
</reference>
<accession>A0A163LGI5</accession>
<evidence type="ECO:0000313" key="4">
    <source>
        <dbReference type="Proteomes" id="UP000076796"/>
    </source>
</evidence>
<organism evidence="3 4">
    <name type="scientific">Paenibacillus glucanolyticus</name>
    <dbReference type="NCBI Taxonomy" id="59843"/>
    <lineage>
        <taxon>Bacteria</taxon>
        <taxon>Bacillati</taxon>
        <taxon>Bacillota</taxon>
        <taxon>Bacilli</taxon>
        <taxon>Bacillales</taxon>
        <taxon>Paenibacillaceae</taxon>
        <taxon>Paenibacillus</taxon>
    </lineage>
</organism>
<comment type="caution">
    <text evidence="3">The sequence shown here is derived from an EMBL/GenBank/DDBJ whole genome shotgun (WGS) entry which is preliminary data.</text>
</comment>
<dbReference type="InterPro" id="IPR005335">
    <property type="entry name" value="Terminase_ssu"/>
</dbReference>
<keyword evidence="4" id="KW-1185">Reference proteome</keyword>
<dbReference type="InterPro" id="IPR052404">
    <property type="entry name" value="SPP1-like_terminase"/>
</dbReference>
<dbReference type="Gene3D" id="1.10.10.1400">
    <property type="entry name" value="Terminase, small subunit, N-terminal DNA-binding domain, HTH motif"/>
    <property type="match status" value="1"/>
</dbReference>
<keyword evidence="2" id="KW-0231">Viral genome packaging</keyword>
<dbReference type="PANTHER" id="PTHR41328:SF2">
    <property type="entry name" value="TERMINASE SMALL SUBUNIT"/>
    <property type="match status" value="1"/>
</dbReference>
<dbReference type="InterPro" id="IPR038713">
    <property type="entry name" value="Terminase_Gp1_N_sf"/>
</dbReference>
<keyword evidence="1" id="KW-1188">Viral release from host cell</keyword>
<dbReference type="OrthoDB" id="7358785at2"/>
<evidence type="ECO:0000256" key="2">
    <source>
        <dbReference type="ARBA" id="ARBA00023219"/>
    </source>
</evidence>
<dbReference type="RefSeq" id="WP_063479159.1">
    <property type="nucleotide sequence ID" value="NZ_CP147845.1"/>
</dbReference>
<dbReference type="Proteomes" id="UP000076796">
    <property type="component" value="Unassembled WGS sequence"/>
</dbReference>
<dbReference type="PANTHER" id="PTHR41328">
    <property type="entry name" value="TERMINASE SMALL SUBUNIT-RELATED"/>
    <property type="match status" value="1"/>
</dbReference>
<evidence type="ECO:0000256" key="1">
    <source>
        <dbReference type="ARBA" id="ARBA00022612"/>
    </source>
</evidence>
<name>A0A163LGI5_9BACL</name>
<dbReference type="GeneID" id="97556381"/>
<dbReference type="Pfam" id="PF03592">
    <property type="entry name" value="Terminase_2"/>
    <property type="match status" value="1"/>
</dbReference>
<dbReference type="EMBL" id="LWMH01000001">
    <property type="protein sequence ID" value="KZS48113.1"/>
    <property type="molecule type" value="Genomic_DNA"/>
</dbReference>
<dbReference type="AlphaFoldDB" id="A0A163LGI5"/>
<protein>
    <submittedName>
        <fullName evidence="3">Terminase</fullName>
    </submittedName>
</protein>
<evidence type="ECO:0000313" key="3">
    <source>
        <dbReference type="EMBL" id="KZS48113.1"/>
    </source>
</evidence>
<dbReference type="GO" id="GO:0051276">
    <property type="term" value="P:chromosome organization"/>
    <property type="evidence" value="ECO:0007669"/>
    <property type="project" value="InterPro"/>
</dbReference>